<evidence type="ECO:0000256" key="1">
    <source>
        <dbReference type="ARBA" id="ARBA00022722"/>
    </source>
</evidence>
<evidence type="ECO:0000256" key="2">
    <source>
        <dbReference type="ARBA" id="ARBA00022801"/>
    </source>
</evidence>
<dbReference type="SMART" id="SM00479">
    <property type="entry name" value="EXOIII"/>
    <property type="match status" value="1"/>
</dbReference>
<dbReference type="PANTHER" id="PTHR30231">
    <property type="entry name" value="DNA POLYMERASE III SUBUNIT EPSILON"/>
    <property type="match status" value="1"/>
</dbReference>
<dbReference type="CDD" id="cd06127">
    <property type="entry name" value="DEDDh"/>
    <property type="match status" value="1"/>
</dbReference>
<name>A0A6C0BVC5_9ZZZZ</name>
<dbReference type="SUPFAM" id="SSF53098">
    <property type="entry name" value="Ribonuclease H-like"/>
    <property type="match status" value="1"/>
</dbReference>
<feature type="domain" description="Exonuclease" evidence="4">
    <location>
        <begin position="2"/>
        <end position="208"/>
    </location>
</feature>
<organism evidence="5">
    <name type="scientific">viral metagenome</name>
    <dbReference type="NCBI Taxonomy" id="1070528"/>
    <lineage>
        <taxon>unclassified sequences</taxon>
        <taxon>metagenomes</taxon>
        <taxon>organismal metagenomes</taxon>
    </lineage>
</organism>
<dbReference type="GO" id="GO:0008408">
    <property type="term" value="F:3'-5' exonuclease activity"/>
    <property type="evidence" value="ECO:0007669"/>
    <property type="project" value="TreeGrafter"/>
</dbReference>
<keyword evidence="2" id="KW-0378">Hydrolase</keyword>
<keyword evidence="1" id="KW-0540">Nuclease</keyword>
<dbReference type="EMBL" id="MN739253">
    <property type="protein sequence ID" value="QHS95489.1"/>
    <property type="molecule type" value="Genomic_DNA"/>
</dbReference>
<dbReference type="Gene3D" id="3.30.420.10">
    <property type="entry name" value="Ribonuclease H-like superfamily/Ribonuclease H"/>
    <property type="match status" value="1"/>
</dbReference>
<dbReference type="InterPro" id="IPR013520">
    <property type="entry name" value="Ribonucl_H"/>
</dbReference>
<protein>
    <recommendedName>
        <fullName evidence="4">Exonuclease domain-containing protein</fullName>
    </recommendedName>
</protein>
<keyword evidence="3" id="KW-0269">Exonuclease</keyword>
<dbReference type="InterPro" id="IPR012337">
    <property type="entry name" value="RNaseH-like_sf"/>
</dbReference>
<evidence type="ECO:0000313" key="5">
    <source>
        <dbReference type="EMBL" id="QHS95489.1"/>
    </source>
</evidence>
<dbReference type="InterPro" id="IPR036397">
    <property type="entry name" value="RNaseH_sf"/>
</dbReference>
<sequence>MLVLVFDTETTGLPPRTPRNAPSPPIEELATTWPHIVQLSGILFDTKEKKVVEMFDHIIKLPSDVPLPDESVAIHGISREMCDTKGIDIKAALIIFTICFEKAHCIVGHNIEFDKSVLQVELHRNDYVNIFNKQPKLEYCTMKYGDKITNLTMISKISGKSIKKLPKLIELHEHLFGVSERPLNLHNSLIDVLICARCYTKMANKQDMFLWEDETIEKTKTMMYL</sequence>
<dbReference type="AlphaFoldDB" id="A0A6C0BVC5"/>
<dbReference type="GO" id="GO:0003676">
    <property type="term" value="F:nucleic acid binding"/>
    <property type="evidence" value="ECO:0007669"/>
    <property type="project" value="InterPro"/>
</dbReference>
<dbReference type="PANTHER" id="PTHR30231:SF4">
    <property type="entry name" value="PROTEIN NEN2"/>
    <property type="match status" value="1"/>
</dbReference>
<accession>A0A6C0BVC5</accession>
<evidence type="ECO:0000256" key="3">
    <source>
        <dbReference type="ARBA" id="ARBA00022839"/>
    </source>
</evidence>
<proteinExistence type="predicted"/>
<reference evidence="5" key="1">
    <citation type="journal article" date="2020" name="Nature">
        <title>Giant virus diversity and host interactions through global metagenomics.</title>
        <authorList>
            <person name="Schulz F."/>
            <person name="Roux S."/>
            <person name="Paez-Espino D."/>
            <person name="Jungbluth S."/>
            <person name="Walsh D.A."/>
            <person name="Denef V.J."/>
            <person name="McMahon K.D."/>
            <person name="Konstantinidis K.T."/>
            <person name="Eloe-Fadrosh E.A."/>
            <person name="Kyrpides N.C."/>
            <person name="Woyke T."/>
        </authorList>
    </citation>
    <scope>NUCLEOTIDE SEQUENCE</scope>
    <source>
        <strain evidence="5">GVMAG-M-3300018868-6</strain>
    </source>
</reference>
<evidence type="ECO:0000259" key="4">
    <source>
        <dbReference type="SMART" id="SM00479"/>
    </source>
</evidence>
<dbReference type="Pfam" id="PF00929">
    <property type="entry name" value="RNase_T"/>
    <property type="match status" value="1"/>
</dbReference>